<dbReference type="EMBL" id="CADCTC010000184">
    <property type="protein sequence ID" value="CAA9274292.1"/>
    <property type="molecule type" value="Genomic_DNA"/>
</dbReference>
<sequence>MASHLREAITSLTQRLPPVSLAIIDEARRDEAARASRAAGGN</sequence>
<feature type="non-terminal residue" evidence="1">
    <location>
        <position position="42"/>
    </location>
</feature>
<gene>
    <name evidence="1" type="ORF">AVDCRST_MAG77-3338</name>
</gene>
<proteinExistence type="predicted"/>
<reference evidence="1" key="1">
    <citation type="submission" date="2020-02" db="EMBL/GenBank/DDBJ databases">
        <authorList>
            <person name="Meier V. D."/>
        </authorList>
    </citation>
    <scope>NUCLEOTIDE SEQUENCE</scope>
    <source>
        <strain evidence="1">AVDCRST_MAG77</strain>
    </source>
</reference>
<accession>A0A6J4JB88</accession>
<evidence type="ECO:0000313" key="1">
    <source>
        <dbReference type="EMBL" id="CAA9274292.1"/>
    </source>
</evidence>
<dbReference type="AlphaFoldDB" id="A0A6J4JB88"/>
<protein>
    <submittedName>
        <fullName evidence="1">Uncharacterized protein</fullName>
    </submittedName>
</protein>
<organism evidence="1">
    <name type="scientific">uncultured Chloroflexota bacterium</name>
    <dbReference type="NCBI Taxonomy" id="166587"/>
    <lineage>
        <taxon>Bacteria</taxon>
        <taxon>Bacillati</taxon>
        <taxon>Chloroflexota</taxon>
        <taxon>environmental samples</taxon>
    </lineage>
</organism>
<name>A0A6J4JB88_9CHLR</name>